<comment type="caution">
    <text evidence="2">The sequence shown here is derived from an EMBL/GenBank/DDBJ whole genome shotgun (WGS) entry which is preliminary data.</text>
</comment>
<dbReference type="PANTHER" id="PTHR43235:SF1">
    <property type="entry name" value="GLUTAMINE AMIDOTRANSFERASE PB2B2.05-RELATED"/>
    <property type="match status" value="1"/>
</dbReference>
<evidence type="ECO:0000259" key="1">
    <source>
        <dbReference type="Pfam" id="PF00117"/>
    </source>
</evidence>
<dbReference type="GO" id="GO:0016811">
    <property type="term" value="F:hydrolase activity, acting on carbon-nitrogen (but not peptide) bonds, in linear amides"/>
    <property type="evidence" value="ECO:0007669"/>
    <property type="project" value="InterPro"/>
</dbReference>
<dbReference type="InterPro" id="IPR017926">
    <property type="entry name" value="GATASE"/>
</dbReference>
<dbReference type="EMBL" id="DNAA01000059">
    <property type="protein sequence ID" value="HBA08579.1"/>
    <property type="molecule type" value="Genomic_DNA"/>
</dbReference>
<sequence>MRILQAEGYDEPRDALASVWASFLNTALPEAIWMPLPNIGRDSIKAYCEQWGINRLILSGGEDFGVSPMRDETEHQLLVWAAEHKIPVLGVCRGMQMMAAHKGVSLKLVDGHVRKRHTLQGSLTHEVNSYHRYSLAECPQDFVVTAQAEDGEIESIKHSALQWEGWMWHPERETPFNPIDIDRLKALFK</sequence>
<dbReference type="SUPFAM" id="SSF52317">
    <property type="entry name" value="Class I glutamine amidotransferase-like"/>
    <property type="match status" value="1"/>
</dbReference>
<feature type="domain" description="Glutamine amidotransferase" evidence="1">
    <location>
        <begin position="50"/>
        <end position="172"/>
    </location>
</feature>
<keyword evidence="2" id="KW-0378">Hydrolase</keyword>
<dbReference type="Proteomes" id="UP000264313">
    <property type="component" value="Unassembled WGS sequence"/>
</dbReference>
<dbReference type="PROSITE" id="PS51273">
    <property type="entry name" value="GATASE_TYPE_1"/>
    <property type="match status" value="1"/>
</dbReference>
<organism evidence="2 3">
    <name type="scientific">Methylotenera mobilis</name>
    <dbReference type="NCBI Taxonomy" id="359408"/>
    <lineage>
        <taxon>Bacteria</taxon>
        <taxon>Pseudomonadati</taxon>
        <taxon>Pseudomonadota</taxon>
        <taxon>Betaproteobacteria</taxon>
        <taxon>Nitrosomonadales</taxon>
        <taxon>Methylophilaceae</taxon>
        <taxon>Methylotenera</taxon>
    </lineage>
</organism>
<accession>A0A351R958</accession>
<name>A0A351R958_9PROT</name>
<reference evidence="2 3" key="1">
    <citation type="journal article" date="2018" name="Nat. Biotechnol.">
        <title>A standardized bacterial taxonomy based on genome phylogeny substantially revises the tree of life.</title>
        <authorList>
            <person name="Parks D.H."/>
            <person name="Chuvochina M."/>
            <person name="Waite D.W."/>
            <person name="Rinke C."/>
            <person name="Skarshewski A."/>
            <person name="Chaumeil P.A."/>
            <person name="Hugenholtz P."/>
        </authorList>
    </citation>
    <scope>NUCLEOTIDE SEQUENCE [LARGE SCALE GENOMIC DNA]</scope>
    <source>
        <strain evidence="2">UBA9958</strain>
    </source>
</reference>
<gene>
    <name evidence="2" type="ORF">DCW48_02610</name>
</gene>
<dbReference type="GO" id="GO:0005829">
    <property type="term" value="C:cytosol"/>
    <property type="evidence" value="ECO:0007669"/>
    <property type="project" value="TreeGrafter"/>
</dbReference>
<dbReference type="InterPro" id="IPR029062">
    <property type="entry name" value="Class_I_gatase-like"/>
</dbReference>
<evidence type="ECO:0000313" key="2">
    <source>
        <dbReference type="EMBL" id="HBA08579.1"/>
    </source>
</evidence>
<dbReference type="Pfam" id="PF00117">
    <property type="entry name" value="GATase"/>
    <property type="match status" value="1"/>
</dbReference>
<dbReference type="STRING" id="1132855.GCA_000384255_01848"/>
<protein>
    <submittedName>
        <fullName evidence="2">Gamma-glutamyl-gamma-aminobutyrate hydrolase</fullName>
    </submittedName>
</protein>
<dbReference type="Gene3D" id="3.40.50.880">
    <property type="match status" value="1"/>
</dbReference>
<dbReference type="PANTHER" id="PTHR43235">
    <property type="entry name" value="GLUTAMINE AMIDOTRANSFERASE PB2B2.05-RELATED"/>
    <property type="match status" value="1"/>
</dbReference>
<proteinExistence type="predicted"/>
<dbReference type="AlphaFoldDB" id="A0A351R958"/>
<evidence type="ECO:0000313" key="3">
    <source>
        <dbReference type="Proteomes" id="UP000264313"/>
    </source>
</evidence>
<dbReference type="InterPro" id="IPR044668">
    <property type="entry name" value="PuuD-like"/>
</dbReference>